<evidence type="ECO:0000256" key="1">
    <source>
        <dbReference type="SAM" id="MobiDB-lite"/>
    </source>
</evidence>
<protein>
    <submittedName>
        <fullName evidence="2">Uncharacterized protein</fullName>
    </submittedName>
</protein>
<dbReference type="Proteomes" id="UP001519460">
    <property type="component" value="Unassembled WGS sequence"/>
</dbReference>
<name>A0ABD0JTM7_9CAEN</name>
<accession>A0ABD0JTM7</accession>
<comment type="caution">
    <text evidence="2">The sequence shown here is derived from an EMBL/GenBank/DDBJ whole genome shotgun (WGS) entry which is preliminary data.</text>
</comment>
<evidence type="ECO:0000313" key="3">
    <source>
        <dbReference type="Proteomes" id="UP001519460"/>
    </source>
</evidence>
<feature type="region of interest" description="Disordered" evidence="1">
    <location>
        <begin position="1"/>
        <end position="68"/>
    </location>
</feature>
<dbReference type="AlphaFoldDB" id="A0ABD0JTM7"/>
<gene>
    <name evidence="2" type="ORF">BaRGS_00030406</name>
</gene>
<sequence length="91" mass="10596">MEWVPSDQRYEKPQPRREDEGSPYTELQPPPFANSEEGIVNYANTEPRPDLSQPEDPDSYVNVETTQNTYEQIQPRLESTDNNYSTLFTVK</sequence>
<organism evidence="2 3">
    <name type="scientific">Batillaria attramentaria</name>
    <dbReference type="NCBI Taxonomy" id="370345"/>
    <lineage>
        <taxon>Eukaryota</taxon>
        <taxon>Metazoa</taxon>
        <taxon>Spiralia</taxon>
        <taxon>Lophotrochozoa</taxon>
        <taxon>Mollusca</taxon>
        <taxon>Gastropoda</taxon>
        <taxon>Caenogastropoda</taxon>
        <taxon>Sorbeoconcha</taxon>
        <taxon>Cerithioidea</taxon>
        <taxon>Batillariidae</taxon>
        <taxon>Batillaria</taxon>
    </lineage>
</organism>
<feature type="compositionally biased region" description="Basic and acidic residues" evidence="1">
    <location>
        <begin position="8"/>
        <end position="20"/>
    </location>
</feature>
<reference evidence="2 3" key="1">
    <citation type="journal article" date="2023" name="Sci. Data">
        <title>Genome assembly of the Korean intertidal mud-creeper Batillaria attramentaria.</title>
        <authorList>
            <person name="Patra A.K."/>
            <person name="Ho P.T."/>
            <person name="Jun S."/>
            <person name="Lee S.J."/>
            <person name="Kim Y."/>
            <person name="Won Y.J."/>
        </authorList>
    </citation>
    <scope>NUCLEOTIDE SEQUENCE [LARGE SCALE GENOMIC DNA]</scope>
    <source>
        <strain evidence="2">Wonlab-2016</strain>
    </source>
</reference>
<keyword evidence="3" id="KW-1185">Reference proteome</keyword>
<evidence type="ECO:0000313" key="2">
    <source>
        <dbReference type="EMBL" id="KAK7478332.1"/>
    </source>
</evidence>
<proteinExistence type="predicted"/>
<dbReference type="EMBL" id="JACVVK020000328">
    <property type="protein sequence ID" value="KAK7478332.1"/>
    <property type="molecule type" value="Genomic_DNA"/>
</dbReference>